<feature type="region of interest" description="Disordered" evidence="1">
    <location>
        <begin position="209"/>
        <end position="228"/>
    </location>
</feature>
<evidence type="ECO:0000313" key="3">
    <source>
        <dbReference type="Proteomes" id="UP001500571"/>
    </source>
</evidence>
<sequence>MSEPVDSLLALATEFSDQLVDLLTRSFDAVPDLTVTPYRERVVIKTSDDGVPLTISGNLYGWLRPSFQCRFDHVGHCLAIHKANFWIGSSKTRSPLIRFEYEYESRTAPHSHIQIHAESGVLSSLLTRARHTTPHDLSKLHLPTGGSRFRPNLEDVIQFLIEECRLDHRDTWRAAVNDHRAEWRRVQTRAVARAMPAEAARALRELGYKVTPPATGDPEPKPKALTAW</sequence>
<comment type="caution">
    <text evidence="2">The sequence shown here is derived from an EMBL/GenBank/DDBJ whole genome shotgun (WGS) entry which is preliminary data.</text>
</comment>
<gene>
    <name evidence="2" type="ORF">GCM10009798_33460</name>
</gene>
<keyword evidence="3" id="KW-1185">Reference proteome</keyword>
<name>A0ABN2RJ64_9ACTN</name>
<dbReference type="EMBL" id="BAAAPB010000004">
    <property type="protein sequence ID" value="GAA1970060.1"/>
    <property type="molecule type" value="Genomic_DNA"/>
</dbReference>
<evidence type="ECO:0000256" key="1">
    <source>
        <dbReference type="SAM" id="MobiDB-lite"/>
    </source>
</evidence>
<evidence type="ECO:0000313" key="2">
    <source>
        <dbReference type="EMBL" id="GAA1970060.1"/>
    </source>
</evidence>
<proteinExistence type="predicted"/>
<dbReference type="Proteomes" id="UP001500571">
    <property type="component" value="Unassembled WGS sequence"/>
</dbReference>
<protein>
    <submittedName>
        <fullName evidence="2">Uncharacterized protein</fullName>
    </submittedName>
</protein>
<accession>A0ABN2RJ64</accession>
<reference evidence="2 3" key="1">
    <citation type="journal article" date="2019" name="Int. J. Syst. Evol. Microbiol.">
        <title>The Global Catalogue of Microorganisms (GCM) 10K type strain sequencing project: providing services to taxonomists for standard genome sequencing and annotation.</title>
        <authorList>
            <consortium name="The Broad Institute Genomics Platform"/>
            <consortium name="The Broad Institute Genome Sequencing Center for Infectious Disease"/>
            <person name="Wu L."/>
            <person name="Ma J."/>
        </authorList>
    </citation>
    <scope>NUCLEOTIDE SEQUENCE [LARGE SCALE GENOMIC DNA]</scope>
    <source>
        <strain evidence="2 3">JCM 15309</strain>
    </source>
</reference>
<organism evidence="2 3">
    <name type="scientific">Nocardioides panacihumi</name>
    <dbReference type="NCBI Taxonomy" id="400774"/>
    <lineage>
        <taxon>Bacteria</taxon>
        <taxon>Bacillati</taxon>
        <taxon>Actinomycetota</taxon>
        <taxon>Actinomycetes</taxon>
        <taxon>Propionibacteriales</taxon>
        <taxon>Nocardioidaceae</taxon>
        <taxon>Nocardioides</taxon>
    </lineage>
</organism>